<dbReference type="GO" id="GO:0003861">
    <property type="term" value="F:3-isopropylmalate dehydratase activity"/>
    <property type="evidence" value="ECO:0007669"/>
    <property type="project" value="UniProtKB-EC"/>
</dbReference>
<evidence type="ECO:0000256" key="7">
    <source>
        <dbReference type="ARBA" id="ARBA00022485"/>
    </source>
</evidence>
<accession>A0A2W1NM21</accession>
<dbReference type="PANTHER" id="PTHR43822:SF9">
    <property type="entry name" value="3-ISOPROPYLMALATE DEHYDRATASE"/>
    <property type="match status" value="1"/>
</dbReference>
<dbReference type="InterPro" id="IPR018136">
    <property type="entry name" value="Aconitase_4Fe-4S_BS"/>
</dbReference>
<dbReference type="InterPro" id="IPR004430">
    <property type="entry name" value="3-IsopropMal_deHydase_lsu"/>
</dbReference>
<dbReference type="SUPFAM" id="SSF53732">
    <property type="entry name" value="Aconitase iron-sulfur domain"/>
    <property type="match status" value="1"/>
</dbReference>
<comment type="function">
    <text evidence="3">Catalyzes the isomerization between 2-isopropylmalate and 3-isopropylmalate, via the formation of 2-isopropylmaleate.</text>
</comment>
<keyword evidence="7" id="KW-0004">4Fe-4S</keyword>
<comment type="caution">
    <text evidence="15">The sequence shown here is derived from an EMBL/GenBank/DDBJ whole genome shotgun (WGS) entry which is preliminary data.</text>
</comment>
<protein>
    <recommendedName>
        <fullName evidence="5">3-isopropylmalate dehydratase</fullName>
        <ecNumber evidence="5">4.2.1.33</ecNumber>
    </recommendedName>
</protein>
<dbReference type="Proteomes" id="UP000249248">
    <property type="component" value="Unassembled WGS sequence"/>
</dbReference>
<dbReference type="Pfam" id="PF00330">
    <property type="entry name" value="Aconitase"/>
    <property type="match status" value="1"/>
</dbReference>
<keyword evidence="12" id="KW-0456">Lyase</keyword>
<evidence type="ECO:0000256" key="2">
    <source>
        <dbReference type="ARBA" id="ARBA00001966"/>
    </source>
</evidence>
<evidence type="ECO:0000259" key="14">
    <source>
        <dbReference type="Pfam" id="PF00330"/>
    </source>
</evidence>
<evidence type="ECO:0000313" key="15">
    <source>
        <dbReference type="EMBL" id="PZE15768.1"/>
    </source>
</evidence>
<dbReference type="PROSITE" id="PS00450">
    <property type="entry name" value="ACONITASE_1"/>
    <property type="match status" value="1"/>
</dbReference>
<dbReference type="NCBIfam" id="TIGR00170">
    <property type="entry name" value="leuC"/>
    <property type="match status" value="1"/>
</dbReference>
<keyword evidence="9" id="KW-0479">Metal-binding</keyword>
<dbReference type="InterPro" id="IPR015931">
    <property type="entry name" value="Acnase/IPM_dHydase_lsu_aba_1/3"/>
</dbReference>
<evidence type="ECO:0000256" key="10">
    <source>
        <dbReference type="ARBA" id="ARBA00023004"/>
    </source>
</evidence>
<dbReference type="InterPro" id="IPR033941">
    <property type="entry name" value="IPMI_cat"/>
</dbReference>
<evidence type="ECO:0000256" key="9">
    <source>
        <dbReference type="ARBA" id="ARBA00022723"/>
    </source>
</evidence>
<dbReference type="UniPathway" id="UPA00048">
    <property type="reaction ID" value="UER00071"/>
</dbReference>
<dbReference type="NCBIfam" id="NF004016">
    <property type="entry name" value="PRK05478.1"/>
    <property type="match status" value="1"/>
</dbReference>
<dbReference type="GO" id="GO:0051539">
    <property type="term" value="F:4 iron, 4 sulfur cluster binding"/>
    <property type="evidence" value="ECO:0007669"/>
    <property type="project" value="UniProtKB-KW"/>
</dbReference>
<dbReference type="Gene3D" id="3.30.499.10">
    <property type="entry name" value="Aconitase, domain 3"/>
    <property type="match status" value="2"/>
</dbReference>
<keyword evidence="16" id="KW-1185">Reference proteome</keyword>
<comment type="catalytic activity">
    <reaction evidence="1">
        <text>(2R,3S)-3-isopropylmalate = (2S)-2-isopropylmalate</text>
        <dbReference type="Rhea" id="RHEA:32287"/>
        <dbReference type="ChEBI" id="CHEBI:1178"/>
        <dbReference type="ChEBI" id="CHEBI:35121"/>
        <dbReference type="EC" id="4.2.1.33"/>
    </reaction>
</comment>
<proteinExistence type="predicted"/>
<evidence type="ECO:0000313" key="16">
    <source>
        <dbReference type="Proteomes" id="UP000249248"/>
    </source>
</evidence>
<reference evidence="15 16" key="1">
    <citation type="submission" date="2018-06" db="EMBL/GenBank/DDBJ databases">
        <title>The draft genome sequence of Crocinitomix sp. SM1701.</title>
        <authorList>
            <person name="Zhang X."/>
        </authorList>
    </citation>
    <scope>NUCLEOTIDE SEQUENCE [LARGE SCALE GENOMIC DNA]</scope>
    <source>
        <strain evidence="15 16">SM1701</strain>
    </source>
</reference>
<dbReference type="PANTHER" id="PTHR43822">
    <property type="entry name" value="HOMOACONITASE, MITOCHONDRIAL-RELATED"/>
    <property type="match status" value="1"/>
</dbReference>
<dbReference type="EC" id="4.2.1.33" evidence="5"/>
<gene>
    <name evidence="15" type="primary">leuC</name>
    <name evidence="15" type="ORF">DNU06_16465</name>
</gene>
<keyword evidence="10" id="KW-0408">Iron</keyword>
<evidence type="ECO:0000256" key="8">
    <source>
        <dbReference type="ARBA" id="ARBA00022605"/>
    </source>
</evidence>
<evidence type="ECO:0000256" key="1">
    <source>
        <dbReference type="ARBA" id="ARBA00000491"/>
    </source>
</evidence>
<feature type="domain" description="Aconitase/3-isopropylmalate dehydratase large subunit alpha/beta/alpha" evidence="14">
    <location>
        <begin position="7"/>
        <end position="448"/>
    </location>
</feature>
<sequence length="457" mass="50310">MSQTIFEKIWNARVVKKISEELDVLYIDKHFIHEVTSPQAFNGLENKNLNLFRPAQTIATVDHNIPTKKQHLPIQDPLSKLQVSTLENNCAKHEVKYYGIGDQHNGIVHVIGPELGLTQPGITIVCGDSHTSTHGAFGCIAFGIGATQIQQVFAAQCVIMSRPKTLGIEVKGIINSKVTAKDLILHIIKKVGVNGGAGYFIEFFGEGITHLSMEERMTICNMSIEMGARGGLVGPDETTYQYLEDKPTLPKGKAFEKLKEKWTALNSDKNAVFDKKITIHAEYVEPMITYGTSPDQSIRINDIITKKNKETDALKYMNFKVGESLIDKKINYVFIGSCTNGRIEDLRLVAKIIKGKRKAKSVKMWIVPGSQIVSKQAANEGLVEIFKSFGAEFRSPGCSACLAMNDDKIPMGALCISTSNRNYEGRQGKGARTILASPATAAVAAIHGTIKDPRQYL</sequence>
<evidence type="ECO:0000256" key="6">
    <source>
        <dbReference type="ARBA" id="ARBA00022430"/>
    </source>
</evidence>
<evidence type="ECO:0000256" key="11">
    <source>
        <dbReference type="ARBA" id="ARBA00023014"/>
    </source>
</evidence>
<keyword evidence="13" id="KW-0100">Branched-chain amino acid biosynthesis</keyword>
<dbReference type="InterPro" id="IPR036008">
    <property type="entry name" value="Aconitase_4Fe-4S_dom"/>
</dbReference>
<evidence type="ECO:0000256" key="5">
    <source>
        <dbReference type="ARBA" id="ARBA00011998"/>
    </source>
</evidence>
<dbReference type="GO" id="GO:0046872">
    <property type="term" value="F:metal ion binding"/>
    <property type="evidence" value="ECO:0007669"/>
    <property type="project" value="UniProtKB-KW"/>
</dbReference>
<comment type="cofactor">
    <cofactor evidence="2">
        <name>[4Fe-4S] cluster</name>
        <dbReference type="ChEBI" id="CHEBI:49883"/>
    </cofactor>
</comment>
<dbReference type="EMBL" id="QKSB01000017">
    <property type="protein sequence ID" value="PZE15768.1"/>
    <property type="molecule type" value="Genomic_DNA"/>
</dbReference>
<dbReference type="CDD" id="cd01583">
    <property type="entry name" value="IPMI"/>
    <property type="match status" value="1"/>
</dbReference>
<evidence type="ECO:0000256" key="12">
    <source>
        <dbReference type="ARBA" id="ARBA00023239"/>
    </source>
</evidence>
<dbReference type="InterPro" id="IPR050067">
    <property type="entry name" value="IPM_dehydratase_rel_enz"/>
</dbReference>
<evidence type="ECO:0000256" key="13">
    <source>
        <dbReference type="ARBA" id="ARBA00023304"/>
    </source>
</evidence>
<comment type="pathway">
    <text evidence="4">Amino-acid biosynthesis; L-leucine biosynthesis; L-leucine from 3-methyl-2-oxobutanoate: step 2/4.</text>
</comment>
<dbReference type="GO" id="GO:0009098">
    <property type="term" value="P:L-leucine biosynthetic process"/>
    <property type="evidence" value="ECO:0007669"/>
    <property type="project" value="UniProtKB-UniPathway"/>
</dbReference>
<keyword evidence="11" id="KW-0411">Iron-sulfur</keyword>
<dbReference type="NCBIfam" id="NF009116">
    <property type="entry name" value="PRK12466.1"/>
    <property type="match status" value="1"/>
</dbReference>
<dbReference type="RefSeq" id="WP_111064603.1">
    <property type="nucleotide sequence ID" value="NZ_JBHUCU010000001.1"/>
</dbReference>
<dbReference type="PRINTS" id="PR00415">
    <property type="entry name" value="ACONITASE"/>
</dbReference>
<dbReference type="AlphaFoldDB" id="A0A2W1NM21"/>
<keyword evidence="6" id="KW-0432">Leucine biosynthesis</keyword>
<keyword evidence="8" id="KW-0028">Amino-acid biosynthesis</keyword>
<dbReference type="OrthoDB" id="9802769at2"/>
<dbReference type="InterPro" id="IPR001030">
    <property type="entry name" value="Acoase/IPM_deHydtase_lsu_aba"/>
</dbReference>
<name>A0A2W1NM21_9FLAO</name>
<evidence type="ECO:0000256" key="4">
    <source>
        <dbReference type="ARBA" id="ARBA00004729"/>
    </source>
</evidence>
<evidence type="ECO:0000256" key="3">
    <source>
        <dbReference type="ARBA" id="ARBA00002695"/>
    </source>
</evidence>
<organism evidence="15 16">
    <name type="scientific">Putridiphycobacter roseus</name>
    <dbReference type="NCBI Taxonomy" id="2219161"/>
    <lineage>
        <taxon>Bacteria</taxon>
        <taxon>Pseudomonadati</taxon>
        <taxon>Bacteroidota</taxon>
        <taxon>Flavobacteriia</taxon>
        <taxon>Flavobacteriales</taxon>
        <taxon>Crocinitomicaceae</taxon>
        <taxon>Putridiphycobacter</taxon>
    </lineage>
</organism>